<keyword evidence="11" id="KW-1185">Reference proteome</keyword>
<dbReference type="AlphaFoldDB" id="A0A3M9MM11"/>
<dbReference type="Proteomes" id="UP000272117">
    <property type="component" value="Unassembled WGS sequence"/>
</dbReference>
<organism evidence="10 11">
    <name type="scientific">Rufibacter latericius</name>
    <dbReference type="NCBI Taxonomy" id="2487040"/>
    <lineage>
        <taxon>Bacteria</taxon>
        <taxon>Pseudomonadati</taxon>
        <taxon>Bacteroidota</taxon>
        <taxon>Cytophagia</taxon>
        <taxon>Cytophagales</taxon>
        <taxon>Hymenobacteraceae</taxon>
        <taxon>Rufibacter</taxon>
    </lineage>
</organism>
<evidence type="ECO:0000256" key="7">
    <source>
        <dbReference type="ARBA" id="ARBA00023136"/>
    </source>
</evidence>
<feature type="transmembrane region" description="Helical" evidence="9">
    <location>
        <begin position="43"/>
        <end position="62"/>
    </location>
</feature>
<evidence type="ECO:0000256" key="8">
    <source>
        <dbReference type="ARBA" id="ARBA00034708"/>
    </source>
</evidence>
<evidence type="ECO:0000256" key="6">
    <source>
        <dbReference type="ARBA" id="ARBA00023065"/>
    </source>
</evidence>
<evidence type="ECO:0000256" key="5">
    <source>
        <dbReference type="ARBA" id="ARBA00022989"/>
    </source>
</evidence>
<dbReference type="GO" id="GO:0005254">
    <property type="term" value="F:chloride channel activity"/>
    <property type="evidence" value="ECO:0007669"/>
    <property type="project" value="InterPro"/>
</dbReference>
<keyword evidence="5 9" id="KW-1133">Transmembrane helix</keyword>
<protein>
    <recommendedName>
        <fullName evidence="12">Hydrogenase</fullName>
    </recommendedName>
</protein>
<sequence>MILDRNLKWEVIVHYTWKSMLYYLLLSVVVYLLHDYFEVLQLHLPFSTLTALSTALAIFLGFKNSNAYERWWEARQIWGQLVNSSRSWARQVLTMIIPTDEQDAELVRKLQHRMVYRHLAFVHGLRVFLRKPKPYNSTKQEEIFEETNEYTDTVAFLPKEEYEAFWHKNNPPNFLLNVQGDDLRKAFERGWLSDYRFVQLEQTLVEFNNIQGRSERIKNTPFPRQYSFFSRVFVFIHASLLPFVFVEEIGWASIPVSVIISFVFLCLDLLGERMEDPFENRLEDVPLTQLSLSIETNLKEHWGDKNFPQAKDLKKGVML</sequence>
<comment type="subcellular location">
    <subcellularLocation>
        <location evidence="1">Cell membrane</location>
        <topology evidence="1">Multi-pass membrane protein</topology>
    </subcellularLocation>
</comment>
<evidence type="ECO:0000256" key="9">
    <source>
        <dbReference type="SAM" id="Phobius"/>
    </source>
</evidence>
<reference evidence="10 11" key="1">
    <citation type="submission" date="2018-11" db="EMBL/GenBank/DDBJ databases">
        <title>Rufibacter latericius sp. nov., isolated from water in Baiyang Lake.</title>
        <authorList>
            <person name="Yang Y."/>
        </authorList>
    </citation>
    <scope>NUCLEOTIDE SEQUENCE [LARGE SCALE GENOMIC DNA]</scope>
    <source>
        <strain evidence="10 11">R-22-1c-1</strain>
    </source>
</reference>
<dbReference type="PANTHER" id="PTHR33281:SF19">
    <property type="entry name" value="VOLTAGE-DEPENDENT ANION CHANNEL-FORMING PROTEIN YNEE"/>
    <property type="match status" value="1"/>
</dbReference>
<keyword evidence="2" id="KW-0813">Transport</keyword>
<dbReference type="Pfam" id="PF25539">
    <property type="entry name" value="Bestrophin_2"/>
    <property type="match status" value="1"/>
</dbReference>
<evidence type="ECO:0000313" key="10">
    <source>
        <dbReference type="EMBL" id="RNI25718.1"/>
    </source>
</evidence>
<proteinExistence type="inferred from homology"/>
<dbReference type="InterPro" id="IPR044669">
    <property type="entry name" value="YneE/VCCN1/2-like"/>
</dbReference>
<evidence type="ECO:0000256" key="4">
    <source>
        <dbReference type="ARBA" id="ARBA00022692"/>
    </source>
</evidence>
<dbReference type="RefSeq" id="WP_123127346.1">
    <property type="nucleotide sequence ID" value="NZ_RJJD01000008.1"/>
</dbReference>
<keyword evidence="6" id="KW-0406">Ion transport</keyword>
<comment type="similarity">
    <text evidence="8">Belongs to the anion channel-forming bestrophin (TC 1.A.46) family.</text>
</comment>
<dbReference type="GO" id="GO:0005886">
    <property type="term" value="C:plasma membrane"/>
    <property type="evidence" value="ECO:0007669"/>
    <property type="project" value="UniProtKB-SubCell"/>
</dbReference>
<keyword evidence="3" id="KW-1003">Cell membrane</keyword>
<evidence type="ECO:0000256" key="2">
    <source>
        <dbReference type="ARBA" id="ARBA00022448"/>
    </source>
</evidence>
<keyword evidence="4 9" id="KW-0812">Transmembrane</keyword>
<name>A0A3M9MM11_9BACT</name>
<evidence type="ECO:0000313" key="11">
    <source>
        <dbReference type="Proteomes" id="UP000272117"/>
    </source>
</evidence>
<accession>A0A3M9MM11</accession>
<comment type="caution">
    <text evidence="10">The sequence shown here is derived from an EMBL/GenBank/DDBJ whole genome shotgun (WGS) entry which is preliminary data.</text>
</comment>
<dbReference type="EMBL" id="RJJD01000008">
    <property type="protein sequence ID" value="RNI25718.1"/>
    <property type="molecule type" value="Genomic_DNA"/>
</dbReference>
<dbReference type="OrthoDB" id="445589at2"/>
<gene>
    <name evidence="10" type="ORF">EFB08_12760</name>
</gene>
<keyword evidence="7 9" id="KW-0472">Membrane</keyword>
<feature type="transmembrane region" description="Helical" evidence="9">
    <location>
        <begin position="20"/>
        <end position="37"/>
    </location>
</feature>
<evidence type="ECO:0000256" key="1">
    <source>
        <dbReference type="ARBA" id="ARBA00004651"/>
    </source>
</evidence>
<dbReference type="PANTHER" id="PTHR33281">
    <property type="entry name" value="UPF0187 PROTEIN YNEE"/>
    <property type="match status" value="1"/>
</dbReference>
<feature type="transmembrane region" description="Helical" evidence="9">
    <location>
        <begin position="251"/>
        <end position="271"/>
    </location>
</feature>
<evidence type="ECO:0008006" key="12">
    <source>
        <dbReference type="Google" id="ProtNLM"/>
    </source>
</evidence>
<feature type="transmembrane region" description="Helical" evidence="9">
    <location>
        <begin position="226"/>
        <end position="245"/>
    </location>
</feature>
<evidence type="ECO:0000256" key="3">
    <source>
        <dbReference type="ARBA" id="ARBA00022475"/>
    </source>
</evidence>